<name>A0A928V510_9GAMM</name>
<dbReference type="Proteomes" id="UP000652567">
    <property type="component" value="Unassembled WGS sequence"/>
</dbReference>
<dbReference type="InterPro" id="IPR047814">
    <property type="entry name" value="TfpX/TfpZ-like"/>
</dbReference>
<protein>
    <submittedName>
        <fullName evidence="2">Type IV pilin accessory protein</fullName>
    </submittedName>
</protein>
<evidence type="ECO:0000313" key="3">
    <source>
        <dbReference type="Proteomes" id="UP000652567"/>
    </source>
</evidence>
<reference evidence="2" key="1">
    <citation type="submission" date="2018-07" db="EMBL/GenBank/DDBJ databases">
        <title>Genome assembly of strain Ka43.</title>
        <authorList>
            <person name="Kukolya J."/>
            <person name="Nagy I."/>
            <person name="Horvath B."/>
            <person name="Toth A."/>
        </authorList>
    </citation>
    <scope>NUCLEOTIDE SEQUENCE</scope>
    <source>
        <strain evidence="2">KB43</strain>
    </source>
</reference>
<proteinExistence type="predicted"/>
<sequence length="208" mass="23233">MAGITGIFLILLSVDVVLGPLLTFIVGNEKKKSLKFDLSVIVFIQLGAFFYGMYTVFEGRPAWLVFVGDRFELVQAYEVDNKYLDNAQPEFSDISWRGPHWIGAKLPEDAKARDELLFSSVSESIDLPQRSDLYVSYSAVAADISQRAIPLSELISFNIPEVVKSELVKWPSADSYLPIYSGSKDSSMTVLLRRETAEVIAIVDLAPW</sequence>
<organism evidence="2 3">
    <name type="scientific">Cellvibrio polysaccharolyticus</name>
    <dbReference type="NCBI Taxonomy" id="2082724"/>
    <lineage>
        <taxon>Bacteria</taxon>
        <taxon>Pseudomonadati</taxon>
        <taxon>Pseudomonadota</taxon>
        <taxon>Gammaproteobacteria</taxon>
        <taxon>Cellvibrionales</taxon>
        <taxon>Cellvibrionaceae</taxon>
        <taxon>Cellvibrio</taxon>
    </lineage>
</organism>
<keyword evidence="1" id="KW-0472">Membrane</keyword>
<dbReference type="NCBIfam" id="NF041437">
    <property type="entry name" value="TfpZ"/>
    <property type="match status" value="1"/>
</dbReference>
<comment type="caution">
    <text evidence="2">The sequence shown here is derived from an EMBL/GenBank/DDBJ whole genome shotgun (WGS) entry which is preliminary data.</text>
</comment>
<keyword evidence="1" id="KW-1133">Transmembrane helix</keyword>
<evidence type="ECO:0000256" key="1">
    <source>
        <dbReference type="SAM" id="Phobius"/>
    </source>
</evidence>
<feature type="transmembrane region" description="Helical" evidence="1">
    <location>
        <begin position="6"/>
        <end position="26"/>
    </location>
</feature>
<accession>A0A928V510</accession>
<keyword evidence="1" id="KW-0812">Transmembrane</keyword>
<evidence type="ECO:0000313" key="2">
    <source>
        <dbReference type="EMBL" id="MBE8718387.1"/>
    </source>
</evidence>
<dbReference type="EMBL" id="PRDL01000001">
    <property type="protein sequence ID" value="MBE8718387.1"/>
    <property type="molecule type" value="Genomic_DNA"/>
</dbReference>
<keyword evidence="3" id="KW-1185">Reference proteome</keyword>
<dbReference type="AlphaFoldDB" id="A0A928V510"/>
<gene>
    <name evidence="2" type="ORF">C4F51_14420</name>
</gene>
<feature type="transmembrane region" description="Helical" evidence="1">
    <location>
        <begin position="38"/>
        <end position="57"/>
    </location>
</feature>